<sequence>MEILDKIECAGYGSEVSFIYIAFSPVNPESSKYARILSQGIIELREKGRLQQILGKYHLKDWKD</sequence>
<dbReference type="KEGG" id="dli:dnl_59690"/>
<evidence type="ECO:0000313" key="1">
    <source>
        <dbReference type="EMBL" id="QTA83556.1"/>
    </source>
</evidence>
<evidence type="ECO:0008006" key="3">
    <source>
        <dbReference type="Google" id="ProtNLM"/>
    </source>
</evidence>
<keyword evidence="2" id="KW-1185">Reference proteome</keyword>
<gene>
    <name evidence="1" type="ORF">dnl_59690</name>
</gene>
<organism evidence="1 2">
    <name type="scientific">Desulfonema limicola</name>
    <dbReference type="NCBI Taxonomy" id="45656"/>
    <lineage>
        <taxon>Bacteria</taxon>
        <taxon>Pseudomonadati</taxon>
        <taxon>Thermodesulfobacteriota</taxon>
        <taxon>Desulfobacteria</taxon>
        <taxon>Desulfobacterales</taxon>
        <taxon>Desulfococcaceae</taxon>
        <taxon>Desulfonema</taxon>
    </lineage>
</organism>
<dbReference type="Proteomes" id="UP000663720">
    <property type="component" value="Chromosome"/>
</dbReference>
<name>A0A975BDW1_9BACT</name>
<proteinExistence type="predicted"/>
<protein>
    <recommendedName>
        <fullName evidence="3">Solute-binding protein family 3/N-terminal domain-containing protein</fullName>
    </recommendedName>
</protein>
<reference evidence="1" key="1">
    <citation type="journal article" date="2021" name="Microb. Physiol.">
        <title>Proteogenomic Insights into the Physiology of Marine, Sulfate-Reducing, Filamentous Desulfonema limicola and Desulfonema magnum.</title>
        <authorList>
            <person name="Schnaars V."/>
            <person name="Wohlbrand L."/>
            <person name="Scheve S."/>
            <person name="Hinrichs C."/>
            <person name="Reinhardt R."/>
            <person name="Rabus R."/>
        </authorList>
    </citation>
    <scope>NUCLEOTIDE SEQUENCE</scope>
    <source>
        <strain evidence="1">5ac10</strain>
    </source>
</reference>
<dbReference type="AlphaFoldDB" id="A0A975BDW1"/>
<dbReference type="RefSeq" id="WP_207689382.1">
    <property type="nucleotide sequence ID" value="NZ_CP061799.1"/>
</dbReference>
<dbReference type="EMBL" id="CP061799">
    <property type="protein sequence ID" value="QTA83556.1"/>
    <property type="molecule type" value="Genomic_DNA"/>
</dbReference>
<accession>A0A975BDW1</accession>
<evidence type="ECO:0000313" key="2">
    <source>
        <dbReference type="Proteomes" id="UP000663720"/>
    </source>
</evidence>